<evidence type="ECO:0000313" key="2">
    <source>
        <dbReference type="Proteomes" id="UP001219525"/>
    </source>
</evidence>
<keyword evidence="2" id="KW-1185">Reference proteome</keyword>
<organism evidence="1 2">
    <name type="scientific">Mycena pura</name>
    <dbReference type="NCBI Taxonomy" id="153505"/>
    <lineage>
        <taxon>Eukaryota</taxon>
        <taxon>Fungi</taxon>
        <taxon>Dikarya</taxon>
        <taxon>Basidiomycota</taxon>
        <taxon>Agaricomycotina</taxon>
        <taxon>Agaricomycetes</taxon>
        <taxon>Agaricomycetidae</taxon>
        <taxon>Agaricales</taxon>
        <taxon>Marasmiineae</taxon>
        <taxon>Mycenaceae</taxon>
        <taxon>Mycena</taxon>
    </lineage>
</organism>
<sequence>SLPRKISSNISQLRTVFSFLNAHRAKSGFIDSPACEACGDPFETRAHYLLECPAWEPARQSLYTASRSAGLFGSLHVAPLLSHPKILKALGKFVETTGRF</sequence>
<gene>
    <name evidence="1" type="ORF">GGX14DRAFT_380374</name>
</gene>
<dbReference type="AlphaFoldDB" id="A0AAD6URN8"/>
<feature type="non-terminal residue" evidence="1">
    <location>
        <position position="1"/>
    </location>
</feature>
<proteinExistence type="predicted"/>
<comment type="caution">
    <text evidence="1">The sequence shown here is derived from an EMBL/GenBank/DDBJ whole genome shotgun (WGS) entry which is preliminary data.</text>
</comment>
<reference evidence="1" key="1">
    <citation type="submission" date="2023-03" db="EMBL/GenBank/DDBJ databases">
        <title>Massive genome expansion in bonnet fungi (Mycena s.s.) driven by repeated elements and novel gene families across ecological guilds.</title>
        <authorList>
            <consortium name="Lawrence Berkeley National Laboratory"/>
            <person name="Harder C.B."/>
            <person name="Miyauchi S."/>
            <person name="Viragh M."/>
            <person name="Kuo A."/>
            <person name="Thoen E."/>
            <person name="Andreopoulos B."/>
            <person name="Lu D."/>
            <person name="Skrede I."/>
            <person name="Drula E."/>
            <person name="Henrissat B."/>
            <person name="Morin E."/>
            <person name="Kohler A."/>
            <person name="Barry K."/>
            <person name="LaButti K."/>
            <person name="Morin E."/>
            <person name="Salamov A."/>
            <person name="Lipzen A."/>
            <person name="Mereny Z."/>
            <person name="Hegedus B."/>
            <person name="Baldrian P."/>
            <person name="Stursova M."/>
            <person name="Weitz H."/>
            <person name="Taylor A."/>
            <person name="Grigoriev I.V."/>
            <person name="Nagy L.G."/>
            <person name="Martin F."/>
            <person name="Kauserud H."/>
        </authorList>
    </citation>
    <scope>NUCLEOTIDE SEQUENCE</scope>
    <source>
        <strain evidence="1">9144</strain>
    </source>
</reference>
<evidence type="ECO:0008006" key="3">
    <source>
        <dbReference type="Google" id="ProtNLM"/>
    </source>
</evidence>
<dbReference type="Proteomes" id="UP001219525">
    <property type="component" value="Unassembled WGS sequence"/>
</dbReference>
<protein>
    <recommendedName>
        <fullName evidence="3">Reverse transcriptase zinc-binding domain-containing protein</fullName>
    </recommendedName>
</protein>
<dbReference type="EMBL" id="JARJCW010000123">
    <property type="protein sequence ID" value="KAJ7192216.1"/>
    <property type="molecule type" value="Genomic_DNA"/>
</dbReference>
<evidence type="ECO:0000313" key="1">
    <source>
        <dbReference type="EMBL" id="KAJ7192216.1"/>
    </source>
</evidence>
<name>A0AAD6URN8_9AGAR</name>
<accession>A0AAD6URN8</accession>